<evidence type="ECO:0000259" key="1">
    <source>
        <dbReference type="SMART" id="SM00901"/>
    </source>
</evidence>
<organism evidence="2 3">
    <name type="scientific">Agrobacterium larrymoorei</name>
    <dbReference type="NCBI Taxonomy" id="160699"/>
    <lineage>
        <taxon>Bacteria</taxon>
        <taxon>Pseudomonadati</taxon>
        <taxon>Pseudomonadota</taxon>
        <taxon>Alphaproteobacteria</taxon>
        <taxon>Hyphomicrobiales</taxon>
        <taxon>Rhizobiaceae</taxon>
        <taxon>Rhizobium/Agrobacterium group</taxon>
        <taxon>Agrobacterium</taxon>
    </lineage>
</organism>
<keyword evidence="3" id="KW-1185">Reference proteome</keyword>
<dbReference type="SMART" id="SM00901">
    <property type="entry name" value="FRG"/>
    <property type="match status" value="1"/>
</dbReference>
<gene>
    <name evidence="2" type="ORF">J5285_26000</name>
</gene>
<evidence type="ECO:0000313" key="2">
    <source>
        <dbReference type="EMBL" id="QYA10867.1"/>
    </source>
</evidence>
<sequence length="294" mass="33442">MVAVESVSDFIENILSRSTPSRKLVSYRGHGSIEYKLQPSIFRQSSTKENEHILLRELIAAHPEDFNGDTTALEMLVRMQHYSLPTRLLDVSLNPLVALYFACESVKKRVGYTRAGKKYTRTVEMDGHVIVMTVPKRSVKYFDSDTVSCIANLARLSWAHKKRLDTNLEWEEFNEKTPTKRLLHFIHQEKNGFLPEIDPADMDSILLVKPKQNNKRILAQAGAFFAFGLTEEILDVNEYEISIDRIEIAAGSKGDILGELDKLGINEKTMFPEIERAARYLTGTLPKDSPSRLI</sequence>
<name>A0ABX8TC78_9HYPH</name>
<evidence type="ECO:0000313" key="3">
    <source>
        <dbReference type="Proteomes" id="UP000826513"/>
    </source>
</evidence>
<proteinExistence type="predicted"/>
<dbReference type="Pfam" id="PF08867">
    <property type="entry name" value="FRG"/>
    <property type="match status" value="1"/>
</dbReference>
<feature type="domain" description="FRG" evidence="1">
    <location>
        <begin position="21"/>
        <end position="119"/>
    </location>
</feature>
<dbReference type="Proteomes" id="UP000826513">
    <property type="component" value="Plasmid unnamed2"/>
</dbReference>
<accession>A0ABX8TC78</accession>
<reference evidence="2 3" key="1">
    <citation type="submission" date="2021-03" db="EMBL/GenBank/DDBJ databases">
        <title>Rapid diversification of plasmids in a genus of pathogenic and nitrogen fixing bacteria.</title>
        <authorList>
            <person name="Weisberg A.J."/>
            <person name="Miller M."/>
            <person name="Ream W."/>
            <person name="Grunwald N.J."/>
            <person name="Chang J.H."/>
        </authorList>
    </citation>
    <scope>NUCLEOTIDE SEQUENCE [LARGE SCALE GENOMIC DNA]</scope>
    <source>
        <strain evidence="2 3">AF3.44</strain>
        <plasmid evidence="2 3">unnamed2</plasmid>
    </source>
</reference>
<protein>
    <submittedName>
        <fullName evidence="2">FRG domain-containing protein</fullName>
    </submittedName>
</protein>
<dbReference type="EMBL" id="CP072171">
    <property type="protein sequence ID" value="QYA10867.1"/>
    <property type="molecule type" value="Genomic_DNA"/>
</dbReference>
<geneLocation type="plasmid" evidence="2 3">
    <name>unnamed2</name>
</geneLocation>
<keyword evidence="2" id="KW-0614">Plasmid</keyword>
<dbReference type="InterPro" id="IPR014966">
    <property type="entry name" value="FRG-dom"/>
</dbReference>